<dbReference type="InterPro" id="IPR001296">
    <property type="entry name" value="Glyco_trans_1"/>
</dbReference>
<dbReference type="InterPro" id="IPR028098">
    <property type="entry name" value="Glyco_trans_4-like_N"/>
</dbReference>
<dbReference type="EMBL" id="CP048113">
    <property type="protein sequence ID" value="QHS63119.1"/>
    <property type="molecule type" value="Genomic_DNA"/>
</dbReference>
<dbReference type="Proteomes" id="UP000476411">
    <property type="component" value="Chromosome"/>
</dbReference>
<dbReference type="KEGG" id="chih:GWR21_27085"/>
<dbReference type="AlphaFoldDB" id="A0A6B9ZMN7"/>
<reference evidence="3 4" key="1">
    <citation type="submission" date="2020-01" db="EMBL/GenBank/DDBJ databases">
        <title>Complete genome sequence of Chitinophaga sp. H33E-04 isolated from quinoa roots.</title>
        <authorList>
            <person name="Weon H.-Y."/>
            <person name="Lee S.A."/>
        </authorList>
    </citation>
    <scope>NUCLEOTIDE SEQUENCE [LARGE SCALE GENOMIC DNA]</scope>
    <source>
        <strain evidence="3 4">H33E-04</strain>
    </source>
</reference>
<evidence type="ECO:0000259" key="1">
    <source>
        <dbReference type="Pfam" id="PF00534"/>
    </source>
</evidence>
<organism evidence="3 4">
    <name type="scientific">Chitinophaga agri</name>
    <dbReference type="NCBI Taxonomy" id="2703787"/>
    <lineage>
        <taxon>Bacteria</taxon>
        <taxon>Pseudomonadati</taxon>
        <taxon>Bacteroidota</taxon>
        <taxon>Chitinophagia</taxon>
        <taxon>Chitinophagales</taxon>
        <taxon>Chitinophagaceae</taxon>
        <taxon>Chitinophaga</taxon>
    </lineage>
</organism>
<feature type="domain" description="Glycosyltransferase subfamily 4-like N-terminal" evidence="2">
    <location>
        <begin position="31"/>
        <end position="182"/>
    </location>
</feature>
<protein>
    <submittedName>
        <fullName evidence="3">Glycosyltransferase</fullName>
    </submittedName>
</protein>
<dbReference type="GO" id="GO:0016757">
    <property type="term" value="F:glycosyltransferase activity"/>
    <property type="evidence" value="ECO:0007669"/>
    <property type="project" value="InterPro"/>
</dbReference>
<keyword evidence="3" id="KW-0808">Transferase</keyword>
<dbReference type="Pfam" id="PF00534">
    <property type="entry name" value="Glycos_transf_1"/>
    <property type="match status" value="1"/>
</dbReference>
<sequence>MQKKRSREYMAQGSDKKKRILVYATQLMETGGIESHLLEFCRQMAANGTEIDLVVLNAATTPDTEAYYRSICRRVYFGKHGRSYKRMLWMLQTGARLRTSRKYDAVYTNGQGESIWLLSRMLPGYDKWVHHHHTSGDAKDQATWGEKYKKTLHTANTIVACSVRNAGDMKSVLHRQIDVVPCFSRNVEVTFAENPTGKLRFGYYGRLIAEKGVDQICKMSEDADLKDIEFHLWGEGKHYPATYFDKYPNVHYHGTFAGEEGLKSAIARLDAYLLLSTHPEGLPISLLEAMSAGLPWLATDRGGIPDIACDPLSTRVIPATADYNEAKNAVMAFAKDIRNGLVTKTSQKDLYANRFSAVALRTAWSNILGLQKHQN</sequence>
<keyword evidence="4" id="KW-1185">Reference proteome</keyword>
<dbReference type="CDD" id="cd03801">
    <property type="entry name" value="GT4_PimA-like"/>
    <property type="match status" value="1"/>
</dbReference>
<proteinExistence type="predicted"/>
<gene>
    <name evidence="3" type="ORF">GWR21_27085</name>
</gene>
<evidence type="ECO:0000259" key="2">
    <source>
        <dbReference type="Pfam" id="PF13439"/>
    </source>
</evidence>
<evidence type="ECO:0000313" key="4">
    <source>
        <dbReference type="Proteomes" id="UP000476411"/>
    </source>
</evidence>
<dbReference type="Pfam" id="PF13439">
    <property type="entry name" value="Glyco_transf_4"/>
    <property type="match status" value="1"/>
</dbReference>
<dbReference type="Gene3D" id="3.40.50.2000">
    <property type="entry name" value="Glycogen Phosphorylase B"/>
    <property type="match status" value="2"/>
</dbReference>
<accession>A0A6B9ZMN7</accession>
<dbReference type="PANTHER" id="PTHR12526:SF630">
    <property type="entry name" value="GLYCOSYLTRANSFERASE"/>
    <property type="match status" value="1"/>
</dbReference>
<evidence type="ECO:0000313" key="3">
    <source>
        <dbReference type="EMBL" id="QHS63119.1"/>
    </source>
</evidence>
<name>A0A6B9ZMN7_9BACT</name>
<dbReference type="SUPFAM" id="SSF53756">
    <property type="entry name" value="UDP-Glycosyltransferase/glycogen phosphorylase"/>
    <property type="match status" value="1"/>
</dbReference>
<dbReference type="PANTHER" id="PTHR12526">
    <property type="entry name" value="GLYCOSYLTRANSFERASE"/>
    <property type="match status" value="1"/>
</dbReference>
<dbReference type="RefSeq" id="WP_162334842.1">
    <property type="nucleotide sequence ID" value="NZ_CP048113.1"/>
</dbReference>
<feature type="domain" description="Glycosyl transferase family 1" evidence="1">
    <location>
        <begin position="194"/>
        <end position="336"/>
    </location>
</feature>